<feature type="domain" description="PAS" evidence="4">
    <location>
        <begin position="241"/>
        <end position="312"/>
    </location>
</feature>
<reference evidence="8 9" key="1">
    <citation type="submission" date="2015-09" db="EMBL/GenBank/DDBJ databases">
        <authorList>
            <person name="Jackson K.R."/>
            <person name="Lunt B.L."/>
            <person name="Fisher J.N.B."/>
            <person name="Gardner A.V."/>
            <person name="Bailey M.E."/>
            <person name="Deus L.M."/>
            <person name="Earl A.S."/>
            <person name="Gibby P.D."/>
            <person name="Hartmann K.A."/>
            <person name="Liu J.E."/>
            <person name="Manci A.M."/>
            <person name="Nielsen D.A."/>
            <person name="Solomon M.B."/>
            <person name="Breakwell D.P."/>
            <person name="Burnett S.H."/>
            <person name="Grose J.H."/>
        </authorList>
    </citation>
    <scope>NUCLEOTIDE SEQUENCE [LARGE SCALE GENOMIC DNA]</scope>
    <source>
        <strain evidence="8 9">16</strain>
    </source>
</reference>
<sequence>MRVGVAPPRPTKAPEPGRPAFRSYRTKFLLTVVPTIVVLNLLISIIFGYAAYDMVKQEVHQKHWASIRGFASALSDTLWHYRYDQARLIVEGMFGNNEVIIVRVLDETGRSIIESGQAGPDMSRLSTPIHYTDGNRSTRVGVLEVGYSNVTLSQRLLQSVAHAMLHTSLSSLALIFLMLTINRRLIAEPLSRVTAAIRSSQADTLRQRVDWDSNDELGELVETFNEMQARLDEGERRRRQFNERLERLYNRTPAMLHSVDREGTLLHVSDHWLVATGYKRQDVIGRKLATFLTPDSAAVYMNETLPQFLARGVTPETPLRLVKYDGSTLDVVLAETADLRLGGKFPISLSVMSDVSRTKSVEREMVRLALTDPVTGLTNRRGFVEGLEAEVTRLCRQNGRGVALVMDLDRFKRVNDAYGHAAGDQLLIAFARRLAEAGLGGAMAGRLGGDEFAMFIPGLDGPEGVTFARRLLEQLRKPTDVGPAVIESSASIGVACFPADGLSGQDLLLAADLALYRAKETGRNRVERFERRLAEALLVRQTQEQDVRSGLAKGWFELTIQPIVRLATGRMVGGEALLRLHHPTRGLVMPAEFIPVAEETGLIEELGRLVLREAARIIPALVAAARNPDFFVSVNLSGGQVNRDLPNLLSELLETGLPGPSNLVLEIMETALLEDADEVNEILSEISRLGIRFALDDFGTGYSSLNYVDRFPVSMIKVDRSFTRSIGQDGEQNRRTRALMRTTVTLGRELGLPIVAEGIERVEERDRMLELGVDLGQGYLFARPMPARDFLELLAASAGYRTNDPDRSAPPDPDIEVLSA</sequence>
<proteinExistence type="predicted"/>
<dbReference type="InterPro" id="IPR035919">
    <property type="entry name" value="EAL_sf"/>
</dbReference>
<dbReference type="STRING" id="665126.ABB55_04990"/>
<feature type="transmembrane region" description="Helical" evidence="3">
    <location>
        <begin position="28"/>
        <end position="52"/>
    </location>
</feature>
<dbReference type="InterPro" id="IPR000160">
    <property type="entry name" value="GGDEF_dom"/>
</dbReference>
<evidence type="ECO:0000313" key="9">
    <source>
        <dbReference type="Proteomes" id="UP000048984"/>
    </source>
</evidence>
<dbReference type="InterPro" id="IPR000014">
    <property type="entry name" value="PAS"/>
</dbReference>
<dbReference type="GO" id="GO:0007165">
    <property type="term" value="P:signal transduction"/>
    <property type="evidence" value="ECO:0007669"/>
    <property type="project" value="InterPro"/>
</dbReference>
<dbReference type="PROSITE" id="PS50883">
    <property type="entry name" value="EAL"/>
    <property type="match status" value="1"/>
</dbReference>
<accession>A0A0P6W1H2</accession>
<dbReference type="Pfam" id="PF00990">
    <property type="entry name" value="GGDEF"/>
    <property type="match status" value="1"/>
</dbReference>
<dbReference type="SUPFAM" id="SSF55785">
    <property type="entry name" value="PYP-like sensor domain (PAS domain)"/>
    <property type="match status" value="1"/>
</dbReference>
<evidence type="ECO:0000259" key="6">
    <source>
        <dbReference type="PROSITE" id="PS50885"/>
    </source>
</evidence>
<dbReference type="InterPro" id="IPR043128">
    <property type="entry name" value="Rev_trsase/Diguanyl_cyclase"/>
</dbReference>
<evidence type="ECO:0000259" key="4">
    <source>
        <dbReference type="PROSITE" id="PS50112"/>
    </source>
</evidence>
<feature type="domain" description="HAMP" evidence="6">
    <location>
        <begin position="184"/>
        <end position="236"/>
    </location>
</feature>
<dbReference type="PANTHER" id="PTHR44757:SF2">
    <property type="entry name" value="BIOFILM ARCHITECTURE MAINTENANCE PROTEIN MBAA"/>
    <property type="match status" value="1"/>
</dbReference>
<dbReference type="NCBIfam" id="TIGR00254">
    <property type="entry name" value="GGDEF"/>
    <property type="match status" value="1"/>
</dbReference>
<feature type="domain" description="GGDEF" evidence="7">
    <location>
        <begin position="399"/>
        <end position="531"/>
    </location>
</feature>
<dbReference type="SUPFAM" id="SSF158472">
    <property type="entry name" value="HAMP domain-like"/>
    <property type="match status" value="1"/>
</dbReference>
<evidence type="ECO:0000259" key="5">
    <source>
        <dbReference type="PROSITE" id="PS50883"/>
    </source>
</evidence>
<dbReference type="CDD" id="cd06225">
    <property type="entry name" value="HAMP"/>
    <property type="match status" value="1"/>
</dbReference>
<gene>
    <name evidence="8" type="ORF">ABB55_04990</name>
</gene>
<dbReference type="InterPro" id="IPR035965">
    <property type="entry name" value="PAS-like_dom_sf"/>
</dbReference>
<dbReference type="CDD" id="cd00130">
    <property type="entry name" value="PAS"/>
    <property type="match status" value="1"/>
</dbReference>
<evidence type="ECO:0000313" key="8">
    <source>
        <dbReference type="EMBL" id="KPL51662.1"/>
    </source>
</evidence>
<reference evidence="8 9" key="2">
    <citation type="submission" date="2015-10" db="EMBL/GenBank/DDBJ databases">
        <title>Draft Genome Sequence of Prosthecomicrobium hirschii ATCC 27832.</title>
        <authorList>
            <person name="Daniel J."/>
            <person name="Givan S.A."/>
            <person name="Brun Y.V."/>
            <person name="Brown P.J."/>
        </authorList>
    </citation>
    <scope>NUCLEOTIDE SEQUENCE [LARGE SCALE GENOMIC DNA]</scope>
    <source>
        <strain evidence="8 9">16</strain>
    </source>
</reference>
<dbReference type="GO" id="GO:0016020">
    <property type="term" value="C:membrane"/>
    <property type="evidence" value="ECO:0007669"/>
    <property type="project" value="InterPro"/>
</dbReference>
<dbReference type="Pfam" id="PF00672">
    <property type="entry name" value="HAMP"/>
    <property type="match status" value="1"/>
</dbReference>
<dbReference type="PROSITE" id="PS50885">
    <property type="entry name" value="HAMP"/>
    <property type="match status" value="1"/>
</dbReference>
<dbReference type="SUPFAM" id="SSF141868">
    <property type="entry name" value="EAL domain-like"/>
    <property type="match status" value="1"/>
</dbReference>
<keyword evidence="3" id="KW-0472">Membrane</keyword>
<dbReference type="Gene3D" id="3.20.20.450">
    <property type="entry name" value="EAL domain"/>
    <property type="match status" value="1"/>
</dbReference>
<dbReference type="EMBL" id="LJYW01000001">
    <property type="protein sequence ID" value="KPL51662.1"/>
    <property type="molecule type" value="Genomic_DNA"/>
</dbReference>
<dbReference type="InterPro" id="IPR001633">
    <property type="entry name" value="EAL_dom"/>
</dbReference>
<dbReference type="SMART" id="SM00052">
    <property type="entry name" value="EAL"/>
    <property type="match status" value="1"/>
</dbReference>
<dbReference type="CDD" id="cd01948">
    <property type="entry name" value="EAL"/>
    <property type="match status" value="1"/>
</dbReference>
<dbReference type="PANTHER" id="PTHR44757">
    <property type="entry name" value="DIGUANYLATE CYCLASE DGCP"/>
    <property type="match status" value="1"/>
</dbReference>
<keyword evidence="3" id="KW-0812">Transmembrane</keyword>
<dbReference type="InterPro" id="IPR029787">
    <property type="entry name" value="Nucleotide_cyclase"/>
</dbReference>
<feature type="region of interest" description="Disordered" evidence="2">
    <location>
        <begin position="801"/>
        <end position="820"/>
    </location>
</feature>
<name>A0A0P6W1H2_9HYPH</name>
<dbReference type="NCBIfam" id="TIGR00229">
    <property type="entry name" value="sensory_box"/>
    <property type="match status" value="1"/>
</dbReference>
<dbReference type="Gene3D" id="3.30.70.270">
    <property type="match status" value="1"/>
</dbReference>
<dbReference type="Gene3D" id="3.30.450.20">
    <property type="entry name" value="PAS domain"/>
    <property type="match status" value="1"/>
</dbReference>
<evidence type="ECO:0000256" key="3">
    <source>
        <dbReference type="SAM" id="Phobius"/>
    </source>
</evidence>
<dbReference type="Proteomes" id="UP000048984">
    <property type="component" value="Unassembled WGS sequence"/>
</dbReference>
<dbReference type="SMART" id="SM00091">
    <property type="entry name" value="PAS"/>
    <property type="match status" value="1"/>
</dbReference>
<keyword evidence="9" id="KW-1185">Reference proteome</keyword>
<feature type="domain" description="EAL" evidence="5">
    <location>
        <begin position="540"/>
        <end position="798"/>
    </location>
</feature>
<dbReference type="PROSITE" id="PS50112">
    <property type="entry name" value="PAS"/>
    <property type="match status" value="1"/>
</dbReference>
<protein>
    <recommendedName>
        <fullName evidence="10">Diguanylate cyclase</fullName>
    </recommendedName>
</protein>
<dbReference type="Pfam" id="PF13426">
    <property type="entry name" value="PAS_9"/>
    <property type="match status" value="1"/>
</dbReference>
<evidence type="ECO:0008006" key="10">
    <source>
        <dbReference type="Google" id="ProtNLM"/>
    </source>
</evidence>
<organism evidence="8 9">
    <name type="scientific">Prosthecodimorpha hirschii</name>
    <dbReference type="NCBI Taxonomy" id="665126"/>
    <lineage>
        <taxon>Bacteria</taxon>
        <taxon>Pseudomonadati</taxon>
        <taxon>Pseudomonadota</taxon>
        <taxon>Alphaproteobacteria</taxon>
        <taxon>Hyphomicrobiales</taxon>
        <taxon>Ancalomicrobiaceae</taxon>
        <taxon>Prosthecodimorpha</taxon>
    </lineage>
</organism>
<dbReference type="Pfam" id="PF00563">
    <property type="entry name" value="EAL"/>
    <property type="match status" value="1"/>
</dbReference>
<dbReference type="SMART" id="SM00304">
    <property type="entry name" value="HAMP"/>
    <property type="match status" value="1"/>
</dbReference>
<dbReference type="Gene3D" id="6.10.340.10">
    <property type="match status" value="1"/>
</dbReference>
<keyword evidence="1" id="KW-0175">Coiled coil</keyword>
<dbReference type="AlphaFoldDB" id="A0A0P6W1H2"/>
<evidence type="ECO:0000256" key="1">
    <source>
        <dbReference type="SAM" id="Coils"/>
    </source>
</evidence>
<dbReference type="CDD" id="cd01949">
    <property type="entry name" value="GGDEF"/>
    <property type="match status" value="1"/>
</dbReference>
<dbReference type="InterPro" id="IPR052155">
    <property type="entry name" value="Biofilm_reg_signaling"/>
</dbReference>
<feature type="coiled-coil region" evidence="1">
    <location>
        <begin position="217"/>
        <end position="251"/>
    </location>
</feature>
<comment type="caution">
    <text evidence="8">The sequence shown here is derived from an EMBL/GenBank/DDBJ whole genome shotgun (WGS) entry which is preliminary data.</text>
</comment>
<dbReference type="PROSITE" id="PS50887">
    <property type="entry name" value="GGDEF"/>
    <property type="match status" value="1"/>
</dbReference>
<evidence type="ECO:0000259" key="7">
    <source>
        <dbReference type="PROSITE" id="PS50887"/>
    </source>
</evidence>
<evidence type="ECO:0000256" key="2">
    <source>
        <dbReference type="SAM" id="MobiDB-lite"/>
    </source>
</evidence>
<dbReference type="InterPro" id="IPR003660">
    <property type="entry name" value="HAMP_dom"/>
</dbReference>
<keyword evidence="3" id="KW-1133">Transmembrane helix</keyword>
<dbReference type="SUPFAM" id="SSF55073">
    <property type="entry name" value="Nucleotide cyclase"/>
    <property type="match status" value="1"/>
</dbReference>
<dbReference type="SMART" id="SM00267">
    <property type="entry name" value="GGDEF"/>
    <property type="match status" value="1"/>
</dbReference>